<feature type="compositionally biased region" description="Low complexity" evidence="1">
    <location>
        <begin position="8"/>
        <end position="20"/>
    </location>
</feature>
<dbReference type="Proteomes" id="UP000028582">
    <property type="component" value="Unassembled WGS sequence"/>
</dbReference>
<reference evidence="2 3" key="1">
    <citation type="submission" date="2013-11" db="EMBL/GenBank/DDBJ databases">
        <title>The Genome Sequence of Phytophthora parasitica P1976.</title>
        <authorList>
            <consortium name="The Broad Institute Genomics Platform"/>
            <person name="Russ C."/>
            <person name="Tyler B."/>
            <person name="Panabieres F."/>
            <person name="Shan W."/>
            <person name="Tripathy S."/>
            <person name="Grunwald N."/>
            <person name="Machado M."/>
            <person name="Johnson C.S."/>
            <person name="Walker B."/>
            <person name="Young S."/>
            <person name="Zeng Q."/>
            <person name="Gargeya S."/>
            <person name="Fitzgerald M."/>
            <person name="Haas B."/>
            <person name="Abouelleil A."/>
            <person name="Allen A.W."/>
            <person name="Alvarado L."/>
            <person name="Arachchi H.M."/>
            <person name="Berlin A.M."/>
            <person name="Chapman S.B."/>
            <person name="Gainer-Dewar J."/>
            <person name="Goldberg J."/>
            <person name="Griggs A."/>
            <person name="Gujja S."/>
            <person name="Hansen M."/>
            <person name="Howarth C."/>
            <person name="Imamovic A."/>
            <person name="Ireland A."/>
            <person name="Larimer J."/>
            <person name="McCowan C."/>
            <person name="Murphy C."/>
            <person name="Pearson M."/>
            <person name="Poon T.W."/>
            <person name="Priest M."/>
            <person name="Roberts A."/>
            <person name="Saif S."/>
            <person name="Shea T."/>
            <person name="Sisk P."/>
            <person name="Sykes S."/>
            <person name="Wortman J."/>
            <person name="Nusbaum C."/>
            <person name="Birren B."/>
        </authorList>
    </citation>
    <scope>NUCLEOTIDE SEQUENCE [LARGE SCALE GENOMIC DNA]</scope>
    <source>
        <strain evidence="2 3">P1976</strain>
    </source>
</reference>
<feature type="compositionally biased region" description="Polar residues" evidence="1">
    <location>
        <begin position="45"/>
        <end position="54"/>
    </location>
</feature>
<protein>
    <submittedName>
        <fullName evidence="2">Uncharacterized protein</fullName>
    </submittedName>
</protein>
<accession>A0A081AZQ9</accession>
<dbReference type="AlphaFoldDB" id="A0A081AZQ9"/>
<name>A0A081AZQ9_PHYNI</name>
<feature type="compositionally biased region" description="Basic and acidic residues" evidence="1">
    <location>
        <begin position="175"/>
        <end position="184"/>
    </location>
</feature>
<evidence type="ECO:0000313" key="3">
    <source>
        <dbReference type="Proteomes" id="UP000028582"/>
    </source>
</evidence>
<feature type="compositionally biased region" description="Basic residues" evidence="1">
    <location>
        <begin position="21"/>
        <end position="30"/>
    </location>
</feature>
<evidence type="ECO:0000256" key="1">
    <source>
        <dbReference type="SAM" id="MobiDB-lite"/>
    </source>
</evidence>
<gene>
    <name evidence="2" type="ORF">F444_01710</name>
</gene>
<sequence>MPRGTAEGGAKAPAMAAVRKAQAKSSKRQSKASALKGATKVVSEASVTSMSSGDRPNPRFACREPKPGSEDETMARSFHSVSGSSVGGHTPVPSERSVDSVHSLASDHVDHGSKTPERSESPADEAKGSPYAGGDERGKPPNNLSLAEGLERAQAAKVAAKEAKHSKKRMTSKSPFRDGKETRD</sequence>
<dbReference type="EMBL" id="ANJA01000320">
    <property type="protein sequence ID" value="ETO84370.1"/>
    <property type="molecule type" value="Genomic_DNA"/>
</dbReference>
<comment type="caution">
    <text evidence="2">The sequence shown here is derived from an EMBL/GenBank/DDBJ whole genome shotgun (WGS) entry which is preliminary data.</text>
</comment>
<feature type="region of interest" description="Disordered" evidence="1">
    <location>
        <begin position="1"/>
        <end position="184"/>
    </location>
</feature>
<organism evidence="2 3">
    <name type="scientific">Phytophthora nicotianae P1976</name>
    <dbReference type="NCBI Taxonomy" id="1317066"/>
    <lineage>
        <taxon>Eukaryota</taxon>
        <taxon>Sar</taxon>
        <taxon>Stramenopiles</taxon>
        <taxon>Oomycota</taxon>
        <taxon>Peronosporomycetes</taxon>
        <taxon>Peronosporales</taxon>
        <taxon>Peronosporaceae</taxon>
        <taxon>Phytophthora</taxon>
    </lineage>
</organism>
<feature type="compositionally biased region" description="Basic and acidic residues" evidence="1">
    <location>
        <begin position="105"/>
        <end position="127"/>
    </location>
</feature>
<feature type="compositionally biased region" description="Low complexity" evidence="1">
    <location>
        <begin position="77"/>
        <end position="94"/>
    </location>
</feature>
<proteinExistence type="predicted"/>
<evidence type="ECO:0000313" key="2">
    <source>
        <dbReference type="EMBL" id="ETO84370.1"/>
    </source>
</evidence>